<name>A0A5B7GEA9_PORTR</name>
<comment type="caution">
    <text evidence="1">The sequence shown here is derived from an EMBL/GenBank/DDBJ whole genome shotgun (WGS) entry which is preliminary data.</text>
</comment>
<keyword evidence="2" id="KW-1185">Reference proteome</keyword>
<sequence>MATNLLDFHGNLNLVSFLASEESGRRAANHVKVKNLVACDWLVGLTKITEMTLQSSHVQRLIVSGALAEGNTLESPMKCKTFSLSLPLGAEIIQDIFTTTVIRCQAACGHWPCL</sequence>
<evidence type="ECO:0000313" key="1">
    <source>
        <dbReference type="EMBL" id="MPC55633.1"/>
    </source>
</evidence>
<protein>
    <submittedName>
        <fullName evidence="1">Uncharacterized protein</fullName>
    </submittedName>
</protein>
<gene>
    <name evidence="1" type="ORF">E2C01_049576</name>
</gene>
<reference evidence="1 2" key="1">
    <citation type="submission" date="2019-05" db="EMBL/GenBank/DDBJ databases">
        <title>Another draft genome of Portunus trituberculatus and its Hox gene families provides insights of decapod evolution.</title>
        <authorList>
            <person name="Jeong J.-H."/>
            <person name="Song I."/>
            <person name="Kim S."/>
            <person name="Choi T."/>
            <person name="Kim D."/>
            <person name="Ryu S."/>
            <person name="Kim W."/>
        </authorList>
    </citation>
    <scope>NUCLEOTIDE SEQUENCE [LARGE SCALE GENOMIC DNA]</scope>
    <source>
        <tissue evidence="1">Muscle</tissue>
    </source>
</reference>
<organism evidence="1 2">
    <name type="scientific">Portunus trituberculatus</name>
    <name type="common">Swimming crab</name>
    <name type="synonym">Neptunus trituberculatus</name>
    <dbReference type="NCBI Taxonomy" id="210409"/>
    <lineage>
        <taxon>Eukaryota</taxon>
        <taxon>Metazoa</taxon>
        <taxon>Ecdysozoa</taxon>
        <taxon>Arthropoda</taxon>
        <taxon>Crustacea</taxon>
        <taxon>Multicrustacea</taxon>
        <taxon>Malacostraca</taxon>
        <taxon>Eumalacostraca</taxon>
        <taxon>Eucarida</taxon>
        <taxon>Decapoda</taxon>
        <taxon>Pleocyemata</taxon>
        <taxon>Brachyura</taxon>
        <taxon>Eubrachyura</taxon>
        <taxon>Portunoidea</taxon>
        <taxon>Portunidae</taxon>
        <taxon>Portuninae</taxon>
        <taxon>Portunus</taxon>
    </lineage>
</organism>
<accession>A0A5B7GEA9</accession>
<dbReference type="Proteomes" id="UP000324222">
    <property type="component" value="Unassembled WGS sequence"/>
</dbReference>
<proteinExistence type="predicted"/>
<evidence type="ECO:0000313" key="2">
    <source>
        <dbReference type="Proteomes" id="UP000324222"/>
    </source>
</evidence>
<dbReference type="AlphaFoldDB" id="A0A5B7GEA9"/>
<dbReference type="EMBL" id="VSRR010013332">
    <property type="protein sequence ID" value="MPC55633.1"/>
    <property type="molecule type" value="Genomic_DNA"/>
</dbReference>